<keyword evidence="1" id="KW-0812">Transmembrane</keyword>
<feature type="transmembrane region" description="Helical" evidence="1">
    <location>
        <begin position="50"/>
        <end position="67"/>
    </location>
</feature>
<accession>A0A246GH59</accession>
<organism evidence="2 3">
    <name type="scientific">Flavobacterium davisii</name>
    <dbReference type="NCBI Taxonomy" id="2906077"/>
    <lineage>
        <taxon>Bacteria</taxon>
        <taxon>Pseudomonadati</taxon>
        <taxon>Bacteroidota</taxon>
        <taxon>Flavobacteriia</taxon>
        <taxon>Flavobacteriales</taxon>
        <taxon>Flavobacteriaceae</taxon>
        <taxon>Flavobacterium</taxon>
    </lineage>
</organism>
<dbReference type="Proteomes" id="UP000197768">
    <property type="component" value="Unassembled WGS sequence"/>
</dbReference>
<feature type="transmembrane region" description="Helical" evidence="1">
    <location>
        <begin position="112"/>
        <end position="134"/>
    </location>
</feature>
<keyword evidence="1" id="KW-1133">Transmembrane helix</keyword>
<dbReference type="EMBL" id="MTCZ01000107">
    <property type="protein sequence ID" value="OWP83506.1"/>
    <property type="molecule type" value="Genomic_DNA"/>
</dbReference>
<protein>
    <submittedName>
        <fullName evidence="2">Uncharacterized protein</fullName>
    </submittedName>
</protein>
<evidence type="ECO:0000256" key="1">
    <source>
        <dbReference type="SAM" id="Phobius"/>
    </source>
</evidence>
<comment type="caution">
    <text evidence="2">The sequence shown here is derived from an EMBL/GenBank/DDBJ whole genome shotgun (WGS) entry which is preliminary data.</text>
</comment>
<proteinExistence type="predicted"/>
<evidence type="ECO:0000313" key="2">
    <source>
        <dbReference type="EMBL" id="OWP83506.1"/>
    </source>
</evidence>
<feature type="transmembrane region" description="Helical" evidence="1">
    <location>
        <begin position="79"/>
        <end position="97"/>
    </location>
</feature>
<keyword evidence="1" id="KW-0472">Membrane</keyword>
<gene>
    <name evidence="2" type="ORF">BWK59_10145</name>
</gene>
<name>A0A246GH59_9FLAO</name>
<evidence type="ECO:0000313" key="3">
    <source>
        <dbReference type="Proteomes" id="UP000197768"/>
    </source>
</evidence>
<sequence>MNAMKQTLFKVIFFSIFIYILAFTNTYFSLSKFSDTISSGCLDCSFNSEVLRYCLIVLFLIPLLLIIERMNSSIKLKKIILVTFFCFLLYLINLILFDFRVASWETYSELEILISVLFNSLMLPVSATLFFLYLKYIYFK</sequence>
<dbReference type="AlphaFoldDB" id="A0A246GH59"/>
<reference evidence="2 3" key="1">
    <citation type="journal article" date="2017" name="Infect. Genet. Evol.">
        <title>Comparative genome analysis of fish pathogen Flavobacterium columnare reveals extensive sequence diversity within the species.</title>
        <authorList>
            <person name="Kayansamruaj P."/>
            <person name="Dong H.T."/>
            <person name="Hirono I."/>
            <person name="Kondo H."/>
            <person name="Senapin S."/>
            <person name="Rodkhum C."/>
        </authorList>
    </citation>
    <scope>NUCLEOTIDE SEQUENCE [LARGE SCALE GENOMIC DNA]</scope>
    <source>
        <strain evidence="2 3">1215</strain>
    </source>
</reference>
<feature type="transmembrane region" description="Helical" evidence="1">
    <location>
        <begin position="7"/>
        <end position="30"/>
    </location>
</feature>